<dbReference type="PANTHER" id="PTHR39474:SF1">
    <property type="entry name" value="FUNGAL SPECIFIC TRANSCRIPTION FACTOR"/>
    <property type="match status" value="1"/>
</dbReference>
<feature type="region of interest" description="Disordered" evidence="1">
    <location>
        <begin position="123"/>
        <end position="142"/>
    </location>
</feature>
<reference evidence="2 3" key="1">
    <citation type="submission" date="2024-01" db="EMBL/GenBank/DDBJ databases">
        <title>Complete genome of Cladobotryum mycophilum ATHUM6906.</title>
        <authorList>
            <person name="Christinaki A.C."/>
            <person name="Myridakis A.I."/>
            <person name="Kouvelis V.N."/>
        </authorList>
    </citation>
    <scope>NUCLEOTIDE SEQUENCE [LARGE SCALE GENOMIC DNA]</scope>
    <source>
        <strain evidence="2 3">ATHUM6906</strain>
    </source>
</reference>
<dbReference type="Proteomes" id="UP001338125">
    <property type="component" value="Unassembled WGS sequence"/>
</dbReference>
<evidence type="ECO:0000313" key="2">
    <source>
        <dbReference type="EMBL" id="KAK5997154.1"/>
    </source>
</evidence>
<sequence length="142" mass="15064">MLRRDFFHLRPSRISSPLKPHSFLTTSMSSNSQSASPPDQSDSQAHSSPEKALPAPGENSDGATILDVSGNGTTVKLDGLGPMVVNQDGTISRISNWSNMAEIEQNNTLRIIGKRNQTRLAALRKAQESGNESGSGGSQTGS</sequence>
<feature type="region of interest" description="Disordered" evidence="1">
    <location>
        <begin position="1"/>
        <end position="68"/>
    </location>
</feature>
<name>A0ABR0SYA4_9HYPO</name>
<keyword evidence="3" id="KW-1185">Reference proteome</keyword>
<feature type="compositionally biased region" description="Low complexity" evidence="1">
    <location>
        <begin position="27"/>
        <end position="45"/>
    </location>
</feature>
<protein>
    <submittedName>
        <fullName evidence="2">Uncharacterized protein</fullName>
    </submittedName>
</protein>
<gene>
    <name evidence="2" type="ORF">PT974_02507</name>
</gene>
<evidence type="ECO:0000256" key="1">
    <source>
        <dbReference type="SAM" id="MobiDB-lite"/>
    </source>
</evidence>
<feature type="compositionally biased region" description="Gly residues" evidence="1">
    <location>
        <begin position="133"/>
        <end position="142"/>
    </location>
</feature>
<dbReference type="EMBL" id="JAVFKD010000002">
    <property type="protein sequence ID" value="KAK5997154.1"/>
    <property type="molecule type" value="Genomic_DNA"/>
</dbReference>
<evidence type="ECO:0000313" key="3">
    <source>
        <dbReference type="Proteomes" id="UP001338125"/>
    </source>
</evidence>
<organism evidence="2 3">
    <name type="scientific">Cladobotryum mycophilum</name>
    <dbReference type="NCBI Taxonomy" id="491253"/>
    <lineage>
        <taxon>Eukaryota</taxon>
        <taxon>Fungi</taxon>
        <taxon>Dikarya</taxon>
        <taxon>Ascomycota</taxon>
        <taxon>Pezizomycotina</taxon>
        <taxon>Sordariomycetes</taxon>
        <taxon>Hypocreomycetidae</taxon>
        <taxon>Hypocreales</taxon>
        <taxon>Hypocreaceae</taxon>
        <taxon>Cladobotryum</taxon>
    </lineage>
</organism>
<accession>A0ABR0SYA4</accession>
<comment type="caution">
    <text evidence="2">The sequence shown here is derived from an EMBL/GenBank/DDBJ whole genome shotgun (WGS) entry which is preliminary data.</text>
</comment>
<dbReference type="PANTHER" id="PTHR39474">
    <property type="entry name" value="UNNAMED PRODUCT"/>
    <property type="match status" value="1"/>
</dbReference>
<proteinExistence type="predicted"/>